<dbReference type="AlphaFoldDB" id="A0A645HP38"/>
<organism evidence="1">
    <name type="scientific">bioreactor metagenome</name>
    <dbReference type="NCBI Taxonomy" id="1076179"/>
    <lineage>
        <taxon>unclassified sequences</taxon>
        <taxon>metagenomes</taxon>
        <taxon>ecological metagenomes</taxon>
    </lineage>
</organism>
<comment type="caution">
    <text evidence="1">The sequence shown here is derived from an EMBL/GenBank/DDBJ whole genome shotgun (WGS) entry which is preliminary data.</text>
</comment>
<name>A0A645HP38_9ZZZZ</name>
<evidence type="ECO:0000313" key="1">
    <source>
        <dbReference type="EMBL" id="MPN40717.1"/>
    </source>
</evidence>
<proteinExistence type="predicted"/>
<sequence>MKSIEMTEESYKGIPADVEAFTAADEEQWFKSQDISCAPAILSAMKGLRAMIAVTALALTDEAGDAVASATELSIAAGDSLRVKVARTPVYSGYPITWTSEDATKVKVTADPYDSAYALIEPVAANASAVTITATGSVGITATCTIKPVV</sequence>
<accession>A0A645HP38</accession>
<gene>
    <name evidence="1" type="ORF">SDC9_188256</name>
</gene>
<reference evidence="1" key="1">
    <citation type="submission" date="2019-08" db="EMBL/GenBank/DDBJ databases">
        <authorList>
            <person name="Kucharzyk K."/>
            <person name="Murdoch R.W."/>
            <person name="Higgins S."/>
            <person name="Loffler F."/>
        </authorList>
    </citation>
    <scope>NUCLEOTIDE SEQUENCE</scope>
</reference>
<protein>
    <recommendedName>
        <fullName evidence="2">BIG2 domain-containing protein</fullName>
    </recommendedName>
</protein>
<dbReference type="EMBL" id="VSSQ01097310">
    <property type="protein sequence ID" value="MPN40717.1"/>
    <property type="molecule type" value="Genomic_DNA"/>
</dbReference>
<evidence type="ECO:0008006" key="2">
    <source>
        <dbReference type="Google" id="ProtNLM"/>
    </source>
</evidence>